<comment type="caution">
    <text evidence="1">The sequence shown here is derived from an EMBL/GenBank/DDBJ whole genome shotgun (WGS) entry which is preliminary data.</text>
</comment>
<organism evidence="1 2">
    <name type="scientific">Datura stramonium</name>
    <name type="common">Jimsonweed</name>
    <name type="synonym">Common thornapple</name>
    <dbReference type="NCBI Taxonomy" id="4076"/>
    <lineage>
        <taxon>Eukaryota</taxon>
        <taxon>Viridiplantae</taxon>
        <taxon>Streptophyta</taxon>
        <taxon>Embryophyta</taxon>
        <taxon>Tracheophyta</taxon>
        <taxon>Spermatophyta</taxon>
        <taxon>Magnoliopsida</taxon>
        <taxon>eudicotyledons</taxon>
        <taxon>Gunneridae</taxon>
        <taxon>Pentapetalae</taxon>
        <taxon>asterids</taxon>
        <taxon>lamiids</taxon>
        <taxon>Solanales</taxon>
        <taxon>Solanaceae</taxon>
        <taxon>Solanoideae</taxon>
        <taxon>Datureae</taxon>
        <taxon>Datura</taxon>
    </lineage>
</organism>
<dbReference type="Proteomes" id="UP000823775">
    <property type="component" value="Unassembled WGS sequence"/>
</dbReference>
<accession>A0ABS8V382</accession>
<name>A0ABS8V382_DATST</name>
<reference evidence="1 2" key="1">
    <citation type="journal article" date="2021" name="BMC Genomics">
        <title>Datura genome reveals duplications of psychoactive alkaloid biosynthetic genes and high mutation rate following tissue culture.</title>
        <authorList>
            <person name="Rajewski A."/>
            <person name="Carter-House D."/>
            <person name="Stajich J."/>
            <person name="Litt A."/>
        </authorList>
    </citation>
    <scope>NUCLEOTIDE SEQUENCE [LARGE SCALE GENOMIC DNA]</scope>
    <source>
        <strain evidence="1">AR-01</strain>
    </source>
</reference>
<protein>
    <recommendedName>
        <fullName evidence="3">Secreted protein</fullName>
    </recommendedName>
</protein>
<dbReference type="EMBL" id="JACEIK010003393">
    <property type="protein sequence ID" value="MCD9641576.1"/>
    <property type="molecule type" value="Genomic_DNA"/>
</dbReference>
<keyword evidence="2" id="KW-1185">Reference proteome</keyword>
<proteinExistence type="predicted"/>
<sequence>MRSRESSVALGQNSVSKHRRQRPLFNLLPLHFFLMAAAASKREWYPVCLNAKFRTVWTSRVSFQHMRAFCKQY</sequence>
<gene>
    <name evidence="1" type="ORF">HAX54_027804</name>
</gene>
<evidence type="ECO:0008006" key="3">
    <source>
        <dbReference type="Google" id="ProtNLM"/>
    </source>
</evidence>
<evidence type="ECO:0000313" key="1">
    <source>
        <dbReference type="EMBL" id="MCD9641576.1"/>
    </source>
</evidence>
<evidence type="ECO:0000313" key="2">
    <source>
        <dbReference type="Proteomes" id="UP000823775"/>
    </source>
</evidence>